<dbReference type="AlphaFoldDB" id="B8DQC1"/>
<keyword evidence="2" id="KW-0288">FMN</keyword>
<dbReference type="OrthoDB" id="6398207at2"/>
<proteinExistence type="predicted"/>
<keyword evidence="1" id="KW-0285">Flavoprotein</keyword>
<evidence type="ECO:0000313" key="4">
    <source>
        <dbReference type="EMBL" id="ACL09040.1"/>
    </source>
</evidence>
<feature type="domain" description="NADPH-dependent FMN reductase-like" evidence="3">
    <location>
        <begin position="1"/>
        <end position="113"/>
    </location>
</feature>
<dbReference type="InterPro" id="IPR005025">
    <property type="entry name" value="FMN_Rdtase-like_dom"/>
</dbReference>
<sequence>MNIIAINGSPRKKWNTATLLRNALEGAAERATQTGRTANTELVHLYEHDYKGCISCFACKKIGGKSYGHCAVKDGLTPILERVAEADVLLLGSPIYFYTETGEMRSFLERLLFPYLSYTPGYQPLFPRPLPTGLVYTMNIPEEKMADYQMDRAVKATWAVTRRIFGSCELFLCSDTFQFDDYSKYVSTSWDPVAKAKRREEVFPQDCARARELGALLVDQAQAGQVGQVGQMGQAD</sequence>
<accession>B8DQC1</accession>
<protein>
    <submittedName>
        <fullName evidence="4">NADPH-dependent FMN reductase</fullName>
    </submittedName>
</protein>
<dbReference type="Pfam" id="PF03358">
    <property type="entry name" value="FMN_red"/>
    <property type="match status" value="1"/>
</dbReference>
<dbReference type="EMBL" id="CP001197">
    <property type="protein sequence ID" value="ACL09040.1"/>
    <property type="molecule type" value="Genomic_DNA"/>
</dbReference>
<dbReference type="PANTHER" id="PTHR43278:SF2">
    <property type="entry name" value="IRON-SULFUR FLAVOPROTEIN"/>
    <property type="match status" value="1"/>
</dbReference>
<evidence type="ECO:0000256" key="2">
    <source>
        <dbReference type="ARBA" id="ARBA00022643"/>
    </source>
</evidence>
<dbReference type="Gene3D" id="3.40.50.360">
    <property type="match status" value="1"/>
</dbReference>
<evidence type="ECO:0000259" key="3">
    <source>
        <dbReference type="Pfam" id="PF03358"/>
    </source>
</evidence>
<name>B8DQC1_NITV9</name>
<dbReference type="GO" id="GO:0016491">
    <property type="term" value="F:oxidoreductase activity"/>
    <property type="evidence" value="ECO:0007669"/>
    <property type="project" value="InterPro"/>
</dbReference>
<gene>
    <name evidence="4" type="ordered locus">DvMF_2097</name>
</gene>
<evidence type="ECO:0000256" key="1">
    <source>
        <dbReference type="ARBA" id="ARBA00022630"/>
    </source>
</evidence>
<dbReference type="InterPro" id="IPR029039">
    <property type="entry name" value="Flavoprotein-like_sf"/>
</dbReference>
<dbReference type="KEGG" id="dvm:DvMF_2097"/>
<dbReference type="STRING" id="883.DvMF_2097"/>
<reference evidence="4" key="1">
    <citation type="submission" date="2008-10" db="EMBL/GenBank/DDBJ databases">
        <title>Complete sequence of Desulfovibrio vulgaris str. 'Miyazaki F'.</title>
        <authorList>
            <person name="Lucas S."/>
            <person name="Copeland A."/>
            <person name="Lapidus A."/>
            <person name="Glavina del Rio T."/>
            <person name="Dalin E."/>
            <person name="Tice H."/>
            <person name="Bruce D."/>
            <person name="Goodwin L."/>
            <person name="Pitluck S."/>
            <person name="Sims D."/>
            <person name="Brettin T."/>
            <person name="Detter J.C."/>
            <person name="Han C."/>
            <person name="Larimer F."/>
            <person name="Land M."/>
            <person name="Hauser L."/>
            <person name="Kyrpides N."/>
            <person name="Mikhailova N."/>
            <person name="Hazen T.C."/>
            <person name="Richardson P."/>
        </authorList>
    </citation>
    <scope>NUCLEOTIDE SEQUENCE</scope>
    <source>
        <strain evidence="4">Miyazaki F</strain>
    </source>
</reference>
<dbReference type="InterPro" id="IPR051796">
    <property type="entry name" value="ISF_SsuE-like"/>
</dbReference>
<organism evidence="4">
    <name type="scientific">Nitratidesulfovibrio vulgaris (strain DSM 19637 / Miyazaki F)</name>
    <name type="common">Desulfovibrio vulgaris</name>
    <dbReference type="NCBI Taxonomy" id="883"/>
    <lineage>
        <taxon>Bacteria</taxon>
        <taxon>Pseudomonadati</taxon>
        <taxon>Thermodesulfobacteriota</taxon>
        <taxon>Desulfovibrionia</taxon>
        <taxon>Desulfovibrionales</taxon>
        <taxon>Desulfovibrionaceae</taxon>
        <taxon>Nitratidesulfovibrio</taxon>
    </lineage>
</organism>
<dbReference type="HOGENOM" id="CLU_050993_2_0_7"/>
<dbReference type="SUPFAM" id="SSF52218">
    <property type="entry name" value="Flavoproteins"/>
    <property type="match status" value="1"/>
</dbReference>
<dbReference type="eggNOG" id="COG0655">
    <property type="taxonomic scope" value="Bacteria"/>
</dbReference>
<dbReference type="PANTHER" id="PTHR43278">
    <property type="entry name" value="NAD(P)H-DEPENDENT FMN-CONTAINING OXIDOREDUCTASE YWQN-RELATED"/>
    <property type="match status" value="1"/>
</dbReference>